<protein>
    <submittedName>
        <fullName evidence="1">Uncharacterized protein</fullName>
    </submittedName>
</protein>
<dbReference type="EMBL" id="JAGYWB010000002">
    <property type="protein sequence ID" value="KAI0528930.1"/>
    <property type="molecule type" value="Genomic_DNA"/>
</dbReference>
<evidence type="ECO:0000313" key="2">
    <source>
        <dbReference type="Proteomes" id="UP000829196"/>
    </source>
</evidence>
<accession>A0A8T3C527</accession>
<dbReference type="AlphaFoldDB" id="A0A8T3C527"/>
<proteinExistence type="predicted"/>
<evidence type="ECO:0000313" key="1">
    <source>
        <dbReference type="EMBL" id="KAI0528930.1"/>
    </source>
</evidence>
<gene>
    <name evidence="1" type="ORF">KFK09_001474</name>
</gene>
<sequence>MSLLSFSNRSRSEVQLCKSRAKMLGQTLSSILKYRTVRPVHWTGPAGPHGTGFCEQRQGIRLLDEPPKPAEQIWKPFM</sequence>
<keyword evidence="2" id="KW-1185">Reference proteome</keyword>
<dbReference type="Proteomes" id="UP000829196">
    <property type="component" value="Unassembled WGS sequence"/>
</dbReference>
<dbReference type="SMR" id="A0A8T3C527"/>
<comment type="caution">
    <text evidence="1">The sequence shown here is derived from an EMBL/GenBank/DDBJ whole genome shotgun (WGS) entry which is preliminary data.</text>
</comment>
<name>A0A8T3C527_DENNO</name>
<reference evidence="1" key="1">
    <citation type="journal article" date="2022" name="Front. Genet.">
        <title>Chromosome-Scale Assembly of the Dendrobium nobile Genome Provides Insights Into the Molecular Mechanism of the Biosynthesis of the Medicinal Active Ingredient of Dendrobium.</title>
        <authorList>
            <person name="Xu Q."/>
            <person name="Niu S.-C."/>
            <person name="Li K.-L."/>
            <person name="Zheng P.-J."/>
            <person name="Zhang X.-J."/>
            <person name="Jia Y."/>
            <person name="Liu Y."/>
            <person name="Niu Y.-X."/>
            <person name="Yu L.-H."/>
            <person name="Chen D.-F."/>
            <person name="Zhang G.-Q."/>
        </authorList>
    </citation>
    <scope>NUCLEOTIDE SEQUENCE</scope>
    <source>
        <tissue evidence="1">Leaf</tissue>
    </source>
</reference>
<organism evidence="1 2">
    <name type="scientific">Dendrobium nobile</name>
    <name type="common">Orchid</name>
    <dbReference type="NCBI Taxonomy" id="94219"/>
    <lineage>
        <taxon>Eukaryota</taxon>
        <taxon>Viridiplantae</taxon>
        <taxon>Streptophyta</taxon>
        <taxon>Embryophyta</taxon>
        <taxon>Tracheophyta</taxon>
        <taxon>Spermatophyta</taxon>
        <taxon>Magnoliopsida</taxon>
        <taxon>Liliopsida</taxon>
        <taxon>Asparagales</taxon>
        <taxon>Orchidaceae</taxon>
        <taxon>Epidendroideae</taxon>
        <taxon>Malaxideae</taxon>
        <taxon>Dendrobiinae</taxon>
        <taxon>Dendrobium</taxon>
    </lineage>
</organism>